<evidence type="ECO:0000313" key="1">
    <source>
        <dbReference type="EMBL" id="JAP29478.1"/>
    </source>
</evidence>
<dbReference type="EMBL" id="GEDG01009059">
    <property type="protein sequence ID" value="JAP29478.1"/>
    <property type="molecule type" value="Transcribed_RNA"/>
</dbReference>
<sequence length="67" mass="7935">TVQTRRHAQQQAENMCFRPWGCEIETRCAPRTMELIPTVIPPFFFRNESNFRGKRCLSQMVQEIYGV</sequence>
<reference evidence="1" key="1">
    <citation type="submission" date="2015-12" db="EMBL/GenBank/DDBJ databases">
        <title>Gene expression during late stages of embryo sac development: a critical building block for successful pollen-pistil interactions.</title>
        <authorList>
            <person name="Liu Y."/>
            <person name="Joly V."/>
            <person name="Sabar M."/>
            <person name="Matton D.P."/>
        </authorList>
    </citation>
    <scope>NUCLEOTIDE SEQUENCE</scope>
</reference>
<accession>A0A0V0IC47</accession>
<name>A0A0V0IC47_SOLCH</name>
<organism evidence="1">
    <name type="scientific">Solanum chacoense</name>
    <name type="common">Chaco potato</name>
    <dbReference type="NCBI Taxonomy" id="4108"/>
    <lineage>
        <taxon>Eukaryota</taxon>
        <taxon>Viridiplantae</taxon>
        <taxon>Streptophyta</taxon>
        <taxon>Embryophyta</taxon>
        <taxon>Tracheophyta</taxon>
        <taxon>Spermatophyta</taxon>
        <taxon>Magnoliopsida</taxon>
        <taxon>eudicotyledons</taxon>
        <taxon>Gunneridae</taxon>
        <taxon>Pentapetalae</taxon>
        <taxon>asterids</taxon>
        <taxon>lamiids</taxon>
        <taxon>Solanales</taxon>
        <taxon>Solanaceae</taxon>
        <taxon>Solanoideae</taxon>
        <taxon>Solaneae</taxon>
        <taxon>Solanum</taxon>
    </lineage>
</organism>
<protein>
    <submittedName>
        <fullName evidence="1">Putative ovule protein</fullName>
    </submittedName>
</protein>
<feature type="non-terminal residue" evidence="1">
    <location>
        <position position="1"/>
    </location>
</feature>
<dbReference type="AlphaFoldDB" id="A0A0V0IC47"/>
<proteinExistence type="predicted"/>